<sequence>WRVRRNVHSRHCDLYRGDVGRNCRGTIWTLAGDRVIGIGLGLAIYISAHISDAHLNPAVTLAFAIVRYRVFSWKKIPIYVTAQMLGGFFAAAIMYGFYHGAVESFEDNLGLERGSNGSERTAMIFGEYFPNPAAFVAEAFFIEAWGTAVLVFVIFSLTDSHNTTVGSGNNKVVVPILIGLTLSFLVSMYGPLTQGGYNPARDFGPRLFAALVGWGRIAIPGPRNGFWLYIIAPLIGGPIGGALHDLGVANITRLKRFVKPAKQF</sequence>
<comment type="similarity">
    <text evidence="2 7">Belongs to the MIP/aquaporin (TC 1.A.8) family.</text>
</comment>
<evidence type="ECO:0000256" key="6">
    <source>
        <dbReference type="ARBA" id="ARBA00023136"/>
    </source>
</evidence>
<dbReference type="PANTHER" id="PTHR43829:SF9">
    <property type="entry name" value="AQUAPORIN-9"/>
    <property type="match status" value="1"/>
</dbReference>
<keyword evidence="10" id="KW-1185">Reference proteome</keyword>
<keyword evidence="4 7" id="KW-0812">Transmembrane</keyword>
<dbReference type="GO" id="GO:0015250">
    <property type="term" value="F:water channel activity"/>
    <property type="evidence" value="ECO:0007669"/>
    <property type="project" value="TreeGrafter"/>
</dbReference>
<dbReference type="SUPFAM" id="SSF81338">
    <property type="entry name" value="Aquaporin-like"/>
    <property type="match status" value="1"/>
</dbReference>
<name>A0AA35SJD1_GEOBA</name>
<dbReference type="InterPro" id="IPR050363">
    <property type="entry name" value="MIP/Aquaporin"/>
</dbReference>
<dbReference type="Pfam" id="PF00230">
    <property type="entry name" value="MIP"/>
    <property type="match status" value="1"/>
</dbReference>
<dbReference type="GO" id="GO:0005886">
    <property type="term" value="C:plasma membrane"/>
    <property type="evidence" value="ECO:0007669"/>
    <property type="project" value="TreeGrafter"/>
</dbReference>
<evidence type="ECO:0000256" key="2">
    <source>
        <dbReference type="ARBA" id="ARBA00006175"/>
    </source>
</evidence>
<keyword evidence="3 7" id="KW-0813">Transport</keyword>
<feature type="transmembrane region" description="Helical" evidence="8">
    <location>
        <begin position="76"/>
        <end position="98"/>
    </location>
</feature>
<evidence type="ECO:0000313" key="10">
    <source>
        <dbReference type="Proteomes" id="UP001174909"/>
    </source>
</evidence>
<dbReference type="Proteomes" id="UP001174909">
    <property type="component" value="Unassembled WGS sequence"/>
</dbReference>
<dbReference type="InterPro" id="IPR022357">
    <property type="entry name" value="MIP_CS"/>
</dbReference>
<evidence type="ECO:0000256" key="4">
    <source>
        <dbReference type="ARBA" id="ARBA00022692"/>
    </source>
</evidence>
<feature type="transmembrane region" description="Helical" evidence="8">
    <location>
        <begin position="139"/>
        <end position="160"/>
    </location>
</feature>
<dbReference type="InterPro" id="IPR023271">
    <property type="entry name" value="Aquaporin-like"/>
</dbReference>
<dbReference type="GO" id="GO:0015254">
    <property type="term" value="F:glycerol channel activity"/>
    <property type="evidence" value="ECO:0007669"/>
    <property type="project" value="TreeGrafter"/>
</dbReference>
<dbReference type="AlphaFoldDB" id="A0AA35SJD1"/>
<evidence type="ECO:0000256" key="7">
    <source>
        <dbReference type="RuleBase" id="RU000477"/>
    </source>
</evidence>
<dbReference type="Gene3D" id="1.20.1080.10">
    <property type="entry name" value="Glycerol uptake facilitator protein"/>
    <property type="match status" value="1"/>
</dbReference>
<comment type="subcellular location">
    <subcellularLocation>
        <location evidence="1">Membrane</location>
        <topology evidence="1">Multi-pass membrane protein</topology>
    </subcellularLocation>
</comment>
<accession>A0AA35SJD1</accession>
<evidence type="ECO:0000313" key="9">
    <source>
        <dbReference type="EMBL" id="CAI8029746.1"/>
    </source>
</evidence>
<reference evidence="9" key="1">
    <citation type="submission" date="2023-03" db="EMBL/GenBank/DDBJ databases">
        <authorList>
            <person name="Steffen K."/>
            <person name="Cardenas P."/>
        </authorList>
    </citation>
    <scope>NUCLEOTIDE SEQUENCE</scope>
</reference>
<dbReference type="InterPro" id="IPR000425">
    <property type="entry name" value="MIP"/>
</dbReference>
<dbReference type="PROSITE" id="PS00221">
    <property type="entry name" value="MIP"/>
    <property type="match status" value="1"/>
</dbReference>
<feature type="non-terminal residue" evidence="9">
    <location>
        <position position="1"/>
    </location>
</feature>
<evidence type="ECO:0000256" key="8">
    <source>
        <dbReference type="SAM" id="Phobius"/>
    </source>
</evidence>
<dbReference type="PRINTS" id="PR00783">
    <property type="entry name" value="MINTRINSICP"/>
</dbReference>
<proteinExistence type="inferred from homology"/>
<evidence type="ECO:0000256" key="1">
    <source>
        <dbReference type="ARBA" id="ARBA00004141"/>
    </source>
</evidence>
<dbReference type="EMBL" id="CASHTH010002432">
    <property type="protein sequence ID" value="CAI8029746.1"/>
    <property type="molecule type" value="Genomic_DNA"/>
</dbReference>
<feature type="transmembrane region" description="Helical" evidence="8">
    <location>
        <begin position="226"/>
        <end position="246"/>
    </location>
</feature>
<evidence type="ECO:0000256" key="5">
    <source>
        <dbReference type="ARBA" id="ARBA00022989"/>
    </source>
</evidence>
<protein>
    <submittedName>
        <fullName evidence="9">Glycerol uptake facilitator protein</fullName>
    </submittedName>
</protein>
<feature type="transmembrane region" description="Helical" evidence="8">
    <location>
        <begin position="172"/>
        <end position="192"/>
    </location>
</feature>
<evidence type="ECO:0000256" key="3">
    <source>
        <dbReference type="ARBA" id="ARBA00022448"/>
    </source>
</evidence>
<keyword evidence="6 8" id="KW-0472">Membrane</keyword>
<dbReference type="PANTHER" id="PTHR43829">
    <property type="entry name" value="AQUAPORIN OR AQUAGLYCEROPORIN RELATED"/>
    <property type="match status" value="1"/>
</dbReference>
<comment type="caution">
    <text evidence="9">The sequence shown here is derived from an EMBL/GenBank/DDBJ whole genome shotgun (WGS) entry which is preliminary data.</text>
</comment>
<keyword evidence="5 8" id="KW-1133">Transmembrane helix</keyword>
<organism evidence="9 10">
    <name type="scientific">Geodia barretti</name>
    <name type="common">Barrett's horny sponge</name>
    <dbReference type="NCBI Taxonomy" id="519541"/>
    <lineage>
        <taxon>Eukaryota</taxon>
        <taxon>Metazoa</taxon>
        <taxon>Porifera</taxon>
        <taxon>Demospongiae</taxon>
        <taxon>Heteroscleromorpha</taxon>
        <taxon>Tetractinellida</taxon>
        <taxon>Astrophorina</taxon>
        <taxon>Geodiidae</taxon>
        <taxon>Geodia</taxon>
    </lineage>
</organism>
<gene>
    <name evidence="9" type="ORF">GBAR_LOCUS16872</name>
</gene>